<protein>
    <submittedName>
        <fullName evidence="2">Phosphopantetheine-binding protein</fullName>
    </submittedName>
</protein>
<accession>A0ABU8GW41</accession>
<proteinExistence type="predicted"/>
<feature type="domain" description="Carrier" evidence="1">
    <location>
        <begin position="1"/>
        <end position="47"/>
    </location>
</feature>
<dbReference type="PROSITE" id="PS50075">
    <property type="entry name" value="CARRIER"/>
    <property type="match status" value="1"/>
</dbReference>
<sequence length="85" mass="9619">FELGGTSLLAIKAVSNMKKVFKKDFPISNFYRHLTIEAQATYIDELVTAEPIFRKKESSNEPIAIIGMHGRFPGANSIHELWQLL</sequence>
<feature type="non-terminal residue" evidence="2">
    <location>
        <position position="85"/>
    </location>
</feature>
<evidence type="ECO:0000313" key="3">
    <source>
        <dbReference type="Proteomes" id="UP001365781"/>
    </source>
</evidence>
<evidence type="ECO:0000259" key="1">
    <source>
        <dbReference type="PROSITE" id="PS50075"/>
    </source>
</evidence>
<dbReference type="SUPFAM" id="SSF47336">
    <property type="entry name" value="ACP-like"/>
    <property type="match status" value="1"/>
</dbReference>
<dbReference type="Pfam" id="PF00109">
    <property type="entry name" value="ketoacyl-synt"/>
    <property type="match status" value="1"/>
</dbReference>
<dbReference type="RefSeq" id="WP_336559269.1">
    <property type="nucleotide sequence ID" value="NZ_JBBAYM010000594.1"/>
</dbReference>
<comment type="caution">
    <text evidence="2">The sequence shown here is derived from an EMBL/GenBank/DDBJ whole genome shotgun (WGS) entry which is preliminary data.</text>
</comment>
<reference evidence="2 3" key="1">
    <citation type="submission" date="2024-03" db="EMBL/GenBank/DDBJ databases">
        <title>First Report of Pectobacterium brasiliscabiei causing potato scab in china.</title>
        <authorList>
            <person name="Handique U."/>
        </authorList>
    </citation>
    <scope>NUCLEOTIDE SEQUENCE [LARGE SCALE GENOMIC DNA]</scope>
    <source>
        <strain evidence="2 3">ZRIMU1503</strain>
    </source>
</reference>
<dbReference type="Gene3D" id="1.10.1200.10">
    <property type="entry name" value="ACP-like"/>
    <property type="match status" value="1"/>
</dbReference>
<dbReference type="Gene3D" id="3.40.47.10">
    <property type="match status" value="1"/>
</dbReference>
<gene>
    <name evidence="2" type="ORF">WB403_50850</name>
</gene>
<dbReference type="Pfam" id="PF00550">
    <property type="entry name" value="PP-binding"/>
    <property type="match status" value="1"/>
</dbReference>
<keyword evidence="3" id="KW-1185">Reference proteome</keyword>
<name>A0ABU8GW41_9ACTN</name>
<organism evidence="2 3">
    <name type="scientific">Streptomyces brasiliscabiei</name>
    <dbReference type="NCBI Taxonomy" id="2736302"/>
    <lineage>
        <taxon>Bacteria</taxon>
        <taxon>Bacillati</taxon>
        <taxon>Actinomycetota</taxon>
        <taxon>Actinomycetes</taxon>
        <taxon>Kitasatosporales</taxon>
        <taxon>Streptomycetaceae</taxon>
        <taxon>Streptomyces</taxon>
    </lineage>
</organism>
<dbReference type="InterPro" id="IPR016039">
    <property type="entry name" value="Thiolase-like"/>
</dbReference>
<dbReference type="EMBL" id="JBBAYM010000594">
    <property type="protein sequence ID" value="MEI5617412.1"/>
    <property type="molecule type" value="Genomic_DNA"/>
</dbReference>
<dbReference type="InterPro" id="IPR014030">
    <property type="entry name" value="Ketoacyl_synth_N"/>
</dbReference>
<dbReference type="InterPro" id="IPR036736">
    <property type="entry name" value="ACP-like_sf"/>
</dbReference>
<feature type="non-terminal residue" evidence="2">
    <location>
        <position position="1"/>
    </location>
</feature>
<evidence type="ECO:0000313" key="2">
    <source>
        <dbReference type="EMBL" id="MEI5617412.1"/>
    </source>
</evidence>
<dbReference type="Proteomes" id="UP001365781">
    <property type="component" value="Unassembled WGS sequence"/>
</dbReference>
<dbReference type="InterPro" id="IPR009081">
    <property type="entry name" value="PP-bd_ACP"/>
</dbReference>